<evidence type="ECO:0000313" key="1">
    <source>
        <dbReference type="EMBL" id="KKN64447.1"/>
    </source>
</evidence>
<proteinExistence type="predicted"/>
<organism evidence="1">
    <name type="scientific">marine sediment metagenome</name>
    <dbReference type="NCBI Taxonomy" id="412755"/>
    <lineage>
        <taxon>unclassified sequences</taxon>
        <taxon>metagenomes</taxon>
        <taxon>ecological metagenomes</taxon>
    </lineage>
</organism>
<dbReference type="AlphaFoldDB" id="A0A0F9SPT9"/>
<accession>A0A0F9SPT9</accession>
<name>A0A0F9SPT9_9ZZZZ</name>
<comment type="caution">
    <text evidence="1">The sequence shown here is derived from an EMBL/GenBank/DDBJ whole genome shotgun (WGS) entry which is preliminary data.</text>
</comment>
<dbReference type="EMBL" id="LAZR01000554">
    <property type="protein sequence ID" value="KKN64447.1"/>
    <property type="molecule type" value="Genomic_DNA"/>
</dbReference>
<gene>
    <name evidence="1" type="ORF">LCGC14_0491350</name>
</gene>
<protein>
    <submittedName>
        <fullName evidence="1">Uncharacterized protein</fullName>
    </submittedName>
</protein>
<sequence>MALEMKYFVLKPRGNSRYAAASRIAMNAYAHAIQDTDHELAKSLEVWAFNEQKKVLEAANDGN</sequence>
<reference evidence="1" key="1">
    <citation type="journal article" date="2015" name="Nature">
        <title>Complex archaea that bridge the gap between prokaryotes and eukaryotes.</title>
        <authorList>
            <person name="Spang A."/>
            <person name="Saw J.H."/>
            <person name="Jorgensen S.L."/>
            <person name="Zaremba-Niedzwiedzka K."/>
            <person name="Martijn J."/>
            <person name="Lind A.E."/>
            <person name="van Eijk R."/>
            <person name="Schleper C."/>
            <person name="Guy L."/>
            <person name="Ettema T.J."/>
        </authorList>
    </citation>
    <scope>NUCLEOTIDE SEQUENCE</scope>
</reference>